<dbReference type="GO" id="GO:0016301">
    <property type="term" value="F:kinase activity"/>
    <property type="evidence" value="ECO:0007669"/>
    <property type="project" value="UniProtKB-KW"/>
</dbReference>
<sequence>MLSQKILGLFCGRKQGKTVGLVGDSGIGKTRKLRKIRGVFQTSICPTKNYEESIIDTEKGPLTVLDISGDIETIEDAKSLVSRCEILFGVSGSSPELLNFWREACRDTGCFFEIISLKNLEQRLEKI</sequence>
<keyword evidence="1" id="KW-0418">Kinase</keyword>
<dbReference type="GeneID" id="8746659"/>
<keyword evidence="1" id="KW-0808">Transferase</keyword>
<organismHost>
    <name type="scientific">Acanthamoeba</name>
    <dbReference type="NCBI Taxonomy" id="5754"/>
</organismHost>
<organism evidence="1 2">
    <name type="scientific">Marseillevirus marseillevirus</name>
    <name type="common">GBM</name>
    <dbReference type="NCBI Taxonomy" id="694581"/>
    <lineage>
        <taxon>Viruses</taxon>
        <taxon>Varidnaviria</taxon>
        <taxon>Bamfordvirae</taxon>
        <taxon>Nucleocytoviricota</taxon>
        <taxon>Megaviricetes</taxon>
        <taxon>Pimascovirales</taxon>
        <taxon>Pimascovirales incertae sedis</taxon>
        <taxon>Marseilleviridae</taxon>
        <taxon>Marseillevirus</taxon>
        <taxon>Marseillevirus massiliense</taxon>
    </lineage>
</organism>
<dbReference type="SUPFAM" id="SSF52540">
    <property type="entry name" value="P-loop containing nucleoside triphosphate hydrolases"/>
    <property type="match status" value="1"/>
</dbReference>
<name>D2XB58_GBMV</name>
<dbReference type="EMBL" id="GU071086">
    <property type="protein sequence ID" value="ADB04185.1"/>
    <property type="molecule type" value="Genomic_DNA"/>
</dbReference>
<dbReference type="InterPro" id="IPR027417">
    <property type="entry name" value="P-loop_NTPase"/>
</dbReference>
<dbReference type="Proteomes" id="UP000029780">
    <property type="component" value="Segment"/>
</dbReference>
<reference evidence="1 2" key="1">
    <citation type="journal article" date="2009" name="Proc. Natl. Acad. Sci. U.S.A.">
        <title>Giant Marseillevirus highlights the role of amoebae as a melting pot in emergence of chimeric microorganisms.</title>
        <authorList>
            <person name="Boyer M."/>
            <person name="Yutin N."/>
            <person name="Pagnier I."/>
            <person name="Barrassi L."/>
            <person name="Fournous G."/>
            <person name="Espinosa L."/>
            <person name="Robert C."/>
            <person name="Azza S."/>
            <person name="Sun S."/>
            <person name="Rossmann M.G."/>
            <person name="Suzan-Monti M."/>
            <person name="La Scola B."/>
            <person name="Koonin E.V."/>
            <person name="Raoult D."/>
        </authorList>
    </citation>
    <scope>NUCLEOTIDE SEQUENCE [LARGE SCALE GENOMIC DNA]</scope>
    <source>
        <strain evidence="1 2">T19</strain>
    </source>
</reference>
<proteinExistence type="predicted"/>
<evidence type="ECO:0000313" key="1">
    <source>
        <dbReference type="EMBL" id="ADB04185.1"/>
    </source>
</evidence>
<keyword evidence="2" id="KW-1185">Reference proteome</keyword>
<protein>
    <submittedName>
        <fullName evidence="1">Putative P-loop kinase</fullName>
    </submittedName>
</protein>
<accession>D2XB58</accession>
<gene>
    <name evidence="1" type="ORF">MAR_ORF423</name>
</gene>
<evidence type="ECO:0000313" key="2">
    <source>
        <dbReference type="Proteomes" id="UP000029780"/>
    </source>
</evidence>
<dbReference type="OrthoDB" id="26667at10239"/>
<dbReference type="KEGG" id="vg:8746659"/>
<dbReference type="RefSeq" id="YP_003407147.1">
    <property type="nucleotide sequence ID" value="NC_013756.1"/>
</dbReference>